<dbReference type="PANTHER" id="PTHR43690">
    <property type="entry name" value="NARDILYSIN"/>
    <property type="match status" value="1"/>
</dbReference>
<dbReference type="Pfam" id="PF00675">
    <property type="entry name" value="Peptidase_M16"/>
    <property type="match status" value="1"/>
</dbReference>
<feature type="domain" description="Peptidase M16 N-terminal" evidence="6">
    <location>
        <begin position="54"/>
        <end position="171"/>
    </location>
</feature>
<dbReference type="InterPro" id="IPR007863">
    <property type="entry name" value="Peptidase_M16_C"/>
</dbReference>
<keyword evidence="9" id="KW-1185">Reference proteome</keyword>
<reference evidence="8 9" key="1">
    <citation type="submission" date="2023-09" db="EMBL/GenBank/DDBJ databases">
        <authorList>
            <person name="Rey-Velasco X."/>
        </authorList>
    </citation>
    <scope>NUCLEOTIDE SEQUENCE [LARGE SCALE GENOMIC DNA]</scope>
    <source>
        <strain evidence="8 9">F297</strain>
    </source>
</reference>
<dbReference type="Gene3D" id="3.30.830.10">
    <property type="entry name" value="Metalloenzyme, LuxS/M16 peptidase-like"/>
    <property type="match status" value="3"/>
</dbReference>
<comment type="similarity">
    <text evidence="1">Belongs to the peptidase M16 family.</text>
</comment>
<dbReference type="InterPro" id="IPR050626">
    <property type="entry name" value="Peptidase_M16"/>
</dbReference>
<evidence type="ECO:0000256" key="3">
    <source>
        <dbReference type="ARBA" id="ARBA00022801"/>
    </source>
</evidence>
<dbReference type="SUPFAM" id="SSF63411">
    <property type="entry name" value="LuxS/MPP-like metallohydrolase"/>
    <property type="match status" value="3"/>
</dbReference>
<dbReference type="Proteomes" id="UP001248819">
    <property type="component" value="Unassembled WGS sequence"/>
</dbReference>
<evidence type="ECO:0000256" key="2">
    <source>
        <dbReference type="ARBA" id="ARBA00022670"/>
    </source>
</evidence>
<gene>
    <name evidence="8" type="ORF">RM529_11635</name>
</gene>
<dbReference type="InterPro" id="IPR011249">
    <property type="entry name" value="Metalloenz_LuxS/M16"/>
</dbReference>
<evidence type="ECO:0000313" key="9">
    <source>
        <dbReference type="Proteomes" id="UP001248819"/>
    </source>
</evidence>
<dbReference type="EMBL" id="JAVRHP010000061">
    <property type="protein sequence ID" value="MDT0650804.1"/>
    <property type="molecule type" value="Genomic_DNA"/>
</dbReference>
<proteinExistence type="inferred from homology"/>
<evidence type="ECO:0000259" key="7">
    <source>
        <dbReference type="Pfam" id="PF05193"/>
    </source>
</evidence>
<evidence type="ECO:0000256" key="5">
    <source>
        <dbReference type="ARBA" id="ARBA00023049"/>
    </source>
</evidence>
<protein>
    <submittedName>
        <fullName evidence="8">Insulinase family protein</fullName>
    </submittedName>
</protein>
<evidence type="ECO:0000313" key="8">
    <source>
        <dbReference type="EMBL" id="MDT0650804.1"/>
    </source>
</evidence>
<evidence type="ECO:0000259" key="6">
    <source>
        <dbReference type="Pfam" id="PF00675"/>
    </source>
</evidence>
<dbReference type="InterPro" id="IPR011765">
    <property type="entry name" value="Pept_M16_N"/>
</dbReference>
<dbReference type="PROSITE" id="PS51257">
    <property type="entry name" value="PROKAR_LIPOPROTEIN"/>
    <property type="match status" value="1"/>
</dbReference>
<accession>A0ABU3CWS3</accession>
<evidence type="ECO:0000256" key="1">
    <source>
        <dbReference type="ARBA" id="ARBA00007261"/>
    </source>
</evidence>
<name>A0ABU3CWS3_9FLAO</name>
<feature type="domain" description="Peptidase M16 C-terminal" evidence="7">
    <location>
        <begin position="713"/>
        <end position="865"/>
    </location>
</feature>
<evidence type="ECO:0000256" key="4">
    <source>
        <dbReference type="ARBA" id="ARBA00022833"/>
    </source>
</evidence>
<feature type="domain" description="Peptidase M16 C-terminal" evidence="7">
    <location>
        <begin position="206"/>
        <end position="312"/>
    </location>
</feature>
<sequence length="951" mass="111404">MTHLKLCLPIIFNFLFGISCLSQESNQENLQTLPLDPTVKYGKLDNGFTYYLKRNKNPEEKVILSLIVKAGYINEDKDQLQYAHLLEHLVAKQTRSYPNVSEYFSNAGGFKNAYTTGTYTFYKATIPSSDKKILNGSLHIFKEFAQGNEWNKESIATERAAVQGEMRTSNPYRRWRELSRKKELFQNSGNRMFNEKEHIENLQQYNHQALRRFYEDWYRPDLQAAVIVGDINVDSLEYEIIDLFSDLKNPPVPVPKQQIERIDKILNNKNQFSIVTDSIGSGIQLEIIRKRPNFDLEAKTEDDYKDMLLQQLYENVLSEKQKIFEVQYDSPFEYFDPDFKIDHYPGRYLKTSLMRLELREGNLEELNSSFRRGLIAWKQLHVGIQENDLIQAKKRVYQYYKDQRRKGSDFITQRLLKHFTDGKVAPGPHMEAKVASKILAQIELKDFHKFIKKYGDFSRNTHYIFYKGKNKDLPESELLKEWVKEVEKMPVEPFTKPNPAIKSLDDVANIPNNEAMVRAELSKNLVGVSTIILPNDVKVMLKPSNPISDQFVNSISIKAFRPIPAPLNKKREYLLGQVSPEVIQYSGAGSYNKFELESFMDDNNINLHLYADPEYQHINGEANEGNLTEFLNLLYLYFDQHRKDEKAFKAWKENKSKKLRGMGLRGSTEFTMDKIKTAWYPELSVLNIRDLRRLEMKEVFRAAKDNFSDIGGFTFIITGDFDKDKISKILINTLSKFPAHKKENLTRKKLIFPLEPIKENLEYKNTNQVYARLFFPVKAKRTIKTQIELQLLSKALHERIYERLRNGCYAPSARGHWVNTDTYAFEIVFDSALGNEDKLLQYAIEEFEELQRDGVDQEWLDIAIRKELNSYEARFSNFGYFNFWPNYLERKTVFEEDIVQEVLKYGTILEHFINLNDINNAVQQFMTQENYQEFLGYPENYKASNNLIINN</sequence>
<keyword evidence="5" id="KW-0482">Metalloprotease</keyword>
<comment type="caution">
    <text evidence="8">The sequence shown here is derived from an EMBL/GenBank/DDBJ whole genome shotgun (WGS) entry which is preliminary data.</text>
</comment>
<organism evidence="8 9">
    <name type="scientific">Autumnicola edwardsiae</name>
    <dbReference type="NCBI Taxonomy" id="3075594"/>
    <lineage>
        <taxon>Bacteria</taxon>
        <taxon>Pseudomonadati</taxon>
        <taxon>Bacteroidota</taxon>
        <taxon>Flavobacteriia</taxon>
        <taxon>Flavobacteriales</taxon>
        <taxon>Flavobacteriaceae</taxon>
        <taxon>Autumnicola</taxon>
    </lineage>
</organism>
<dbReference type="Pfam" id="PF05193">
    <property type="entry name" value="Peptidase_M16_C"/>
    <property type="match status" value="2"/>
</dbReference>
<dbReference type="PANTHER" id="PTHR43690:SF17">
    <property type="entry name" value="PROTEIN YHJJ"/>
    <property type="match status" value="1"/>
</dbReference>
<dbReference type="RefSeq" id="WP_197051671.1">
    <property type="nucleotide sequence ID" value="NZ_JAVRHP010000061.1"/>
</dbReference>
<keyword evidence="2" id="KW-0645">Protease</keyword>
<keyword evidence="4" id="KW-0862">Zinc</keyword>
<keyword evidence="3" id="KW-0378">Hydrolase</keyword>